<dbReference type="Gene3D" id="3.40.50.2300">
    <property type="match status" value="1"/>
</dbReference>
<dbReference type="PROSITE" id="PS50110">
    <property type="entry name" value="RESPONSE_REGULATORY"/>
    <property type="match status" value="1"/>
</dbReference>
<evidence type="ECO:0000256" key="1">
    <source>
        <dbReference type="ARBA" id="ARBA00023125"/>
    </source>
</evidence>
<evidence type="ECO:0000259" key="3">
    <source>
        <dbReference type="PROSITE" id="PS50110"/>
    </source>
</evidence>
<dbReference type="SUPFAM" id="SSF52172">
    <property type="entry name" value="CheY-like"/>
    <property type="match status" value="1"/>
</dbReference>
<sequence>MKPLHVLVIDDEQVICDACRLVLSENGHQVAHCITGNQGLLEIERNPYDLILLDMKLPDIDGTRILEFIRERSLSSAVIVMTGYSTLSNAVEAMKLGAADYLSKPFSEDELLATIDGVFDGR</sequence>
<dbReference type="Proteomes" id="UP000427906">
    <property type="component" value="Chromosome"/>
</dbReference>
<dbReference type="InterPro" id="IPR001789">
    <property type="entry name" value="Sig_transdc_resp-reg_receiver"/>
</dbReference>
<gene>
    <name evidence="4" type="ORF">DSCA_57100</name>
</gene>
<reference evidence="4 5" key="1">
    <citation type="submission" date="2019-11" db="EMBL/GenBank/DDBJ databases">
        <title>Comparative genomics of hydrocarbon-degrading Desulfosarcina strains.</title>
        <authorList>
            <person name="Watanabe M."/>
            <person name="Kojima H."/>
            <person name="Fukui M."/>
        </authorList>
    </citation>
    <scope>NUCLEOTIDE SEQUENCE [LARGE SCALE GENOMIC DNA]</scope>
    <source>
        <strain evidence="4 5">PL12</strain>
    </source>
</reference>
<protein>
    <recommendedName>
        <fullName evidence="3">Response regulatory domain-containing protein</fullName>
    </recommendedName>
</protein>
<dbReference type="PANTHER" id="PTHR48111:SF50">
    <property type="entry name" value="KDP OPERON TRANSCRIPTIONAL REGULATORY PROTEIN KDPE"/>
    <property type="match status" value="1"/>
</dbReference>
<dbReference type="KEGG" id="dalk:DSCA_57100"/>
<keyword evidence="2" id="KW-0597">Phosphoprotein</keyword>
<dbReference type="GO" id="GO:0006355">
    <property type="term" value="P:regulation of DNA-templated transcription"/>
    <property type="evidence" value="ECO:0007669"/>
    <property type="project" value="TreeGrafter"/>
</dbReference>
<evidence type="ECO:0000256" key="2">
    <source>
        <dbReference type="PROSITE-ProRule" id="PRU00169"/>
    </source>
</evidence>
<evidence type="ECO:0000313" key="5">
    <source>
        <dbReference type="Proteomes" id="UP000427906"/>
    </source>
</evidence>
<dbReference type="SMART" id="SM00448">
    <property type="entry name" value="REC"/>
    <property type="match status" value="1"/>
</dbReference>
<feature type="domain" description="Response regulatory" evidence="3">
    <location>
        <begin position="5"/>
        <end position="119"/>
    </location>
</feature>
<dbReference type="GO" id="GO:0005829">
    <property type="term" value="C:cytosol"/>
    <property type="evidence" value="ECO:0007669"/>
    <property type="project" value="TreeGrafter"/>
</dbReference>
<feature type="modified residue" description="4-aspartylphosphate" evidence="2">
    <location>
        <position position="54"/>
    </location>
</feature>
<evidence type="ECO:0000313" key="4">
    <source>
        <dbReference type="EMBL" id="BBO71780.1"/>
    </source>
</evidence>
<dbReference type="RefSeq" id="WP_155319565.1">
    <property type="nucleotide sequence ID" value="NZ_AP021874.1"/>
</dbReference>
<dbReference type="PANTHER" id="PTHR48111">
    <property type="entry name" value="REGULATOR OF RPOS"/>
    <property type="match status" value="1"/>
</dbReference>
<proteinExistence type="predicted"/>
<name>A0A5K7YU14_9BACT</name>
<dbReference type="OrthoDB" id="9790466at2"/>
<dbReference type="GO" id="GO:0000156">
    <property type="term" value="F:phosphorelay response regulator activity"/>
    <property type="evidence" value="ECO:0007669"/>
    <property type="project" value="TreeGrafter"/>
</dbReference>
<dbReference type="EMBL" id="AP021874">
    <property type="protein sequence ID" value="BBO71780.1"/>
    <property type="molecule type" value="Genomic_DNA"/>
</dbReference>
<organism evidence="4 5">
    <name type="scientific">Desulfosarcina alkanivorans</name>
    <dbReference type="NCBI Taxonomy" id="571177"/>
    <lineage>
        <taxon>Bacteria</taxon>
        <taxon>Pseudomonadati</taxon>
        <taxon>Thermodesulfobacteriota</taxon>
        <taxon>Desulfobacteria</taxon>
        <taxon>Desulfobacterales</taxon>
        <taxon>Desulfosarcinaceae</taxon>
        <taxon>Desulfosarcina</taxon>
    </lineage>
</organism>
<keyword evidence="5" id="KW-1185">Reference proteome</keyword>
<dbReference type="InterPro" id="IPR011006">
    <property type="entry name" value="CheY-like_superfamily"/>
</dbReference>
<keyword evidence="1" id="KW-0238">DNA-binding</keyword>
<dbReference type="AlphaFoldDB" id="A0A5K7YU14"/>
<dbReference type="GO" id="GO:0000976">
    <property type="term" value="F:transcription cis-regulatory region binding"/>
    <property type="evidence" value="ECO:0007669"/>
    <property type="project" value="TreeGrafter"/>
</dbReference>
<accession>A0A5K7YU14</accession>
<dbReference type="Pfam" id="PF00072">
    <property type="entry name" value="Response_reg"/>
    <property type="match status" value="1"/>
</dbReference>
<dbReference type="InterPro" id="IPR039420">
    <property type="entry name" value="WalR-like"/>
</dbReference>
<dbReference type="GO" id="GO:0032993">
    <property type="term" value="C:protein-DNA complex"/>
    <property type="evidence" value="ECO:0007669"/>
    <property type="project" value="TreeGrafter"/>
</dbReference>